<organism evidence="8 9">
    <name type="scientific">Paramuricea clavata</name>
    <name type="common">Red gorgonian</name>
    <name type="synonym">Violescent sea-whip</name>
    <dbReference type="NCBI Taxonomy" id="317549"/>
    <lineage>
        <taxon>Eukaryota</taxon>
        <taxon>Metazoa</taxon>
        <taxon>Cnidaria</taxon>
        <taxon>Anthozoa</taxon>
        <taxon>Octocorallia</taxon>
        <taxon>Malacalcyonacea</taxon>
        <taxon>Plexauridae</taxon>
        <taxon>Paramuricea</taxon>
    </lineage>
</organism>
<gene>
    <name evidence="8" type="ORF">PACLA_8A038931</name>
</gene>
<reference evidence="8" key="1">
    <citation type="submission" date="2020-04" db="EMBL/GenBank/DDBJ databases">
        <authorList>
            <person name="Alioto T."/>
            <person name="Alioto T."/>
            <person name="Gomez Garrido J."/>
        </authorList>
    </citation>
    <scope>NUCLEOTIDE SEQUENCE</scope>
    <source>
        <strain evidence="8">A484AB</strain>
    </source>
</reference>
<keyword evidence="7" id="KW-1015">Disulfide bond</keyword>
<dbReference type="AlphaFoldDB" id="A0A7D9KYS0"/>
<keyword evidence="4 8" id="KW-0812">Transmembrane</keyword>
<keyword evidence="3" id="KW-1003">Cell membrane</keyword>
<dbReference type="OrthoDB" id="69646at2759"/>
<comment type="subcellular location">
    <subcellularLocation>
        <location evidence="1">Cell membrane</location>
        <topology evidence="1">Multi-pass membrane protein</topology>
    </subcellularLocation>
</comment>
<sequence>MAFILLWISLTILTRLSNASLDSSGGSVYKVPQQFSSSRMIWWHPYYSLKEYQSFQDAKIYALDVPVYTSEMILSFHYQGMYLHSHKPCNNSIIVLFQHGSPAIPYRDEIHTDGWLYNNTDHYETTVSLRHVQDENISSPLPGKWYVTVFLPYVEKVKKIKEKGLSKADEKCLSALSIVQVLRSPLKPPVVLAKGQPWNTNANLSVSTTTYYKYFISSYSKELRIKLKNFCSAQHNCSLKLSLSASSLPTHSSLSCMAPCERNVSWPQSQSYYYIEVSGTSQSYEITANHTECLLNTPGCTEITPMFALDRKILENSWQYYLFNSTNMFSLKLDPDYVGTTLTFLLWPFHDKTRATYKMCITRDLLPYDFVESDEFSKKHCSEKSDGVLRMAVLYPQSGTWYIVVTIEPHDPFSSSNFIFHAKTQTCLNDCNKHGSCVIKSDIGVSYGLCECDYGYSGFTCSDHHSLDILAVCLLTISNIAFIPGIIVACSRRFYPEAVVYLFNMYCSTVYHACDSHGYCIYDYNTLQLSDFYASVLSVWFTLVTMIKMRSLWHRTLNVVAVLSLSIGVHLARF</sequence>
<dbReference type="InterPro" id="IPR000742">
    <property type="entry name" value="EGF"/>
</dbReference>
<dbReference type="GO" id="GO:0005886">
    <property type="term" value="C:plasma membrane"/>
    <property type="evidence" value="ECO:0007669"/>
    <property type="project" value="UniProtKB-SubCell"/>
</dbReference>
<comment type="caution">
    <text evidence="8">The sequence shown here is derived from an EMBL/GenBank/DDBJ whole genome shotgun (WGS) entry which is preliminary data.</text>
</comment>
<dbReference type="PROSITE" id="PS00022">
    <property type="entry name" value="EGF_1"/>
    <property type="match status" value="1"/>
</dbReference>
<dbReference type="EMBL" id="CACRXK020011975">
    <property type="protein sequence ID" value="CAB4022433.1"/>
    <property type="molecule type" value="Genomic_DNA"/>
</dbReference>
<feature type="disulfide bond" evidence="7">
    <location>
        <begin position="452"/>
        <end position="461"/>
    </location>
</feature>
<feature type="disulfide bond" evidence="7">
    <location>
        <begin position="427"/>
        <end position="437"/>
    </location>
</feature>
<dbReference type="Pfam" id="PF12036">
    <property type="entry name" value="DUF3522"/>
    <property type="match status" value="1"/>
</dbReference>
<keyword evidence="5" id="KW-1133">Transmembrane helix</keyword>
<dbReference type="PROSITE" id="PS01186">
    <property type="entry name" value="EGF_2"/>
    <property type="match status" value="1"/>
</dbReference>
<evidence type="ECO:0000256" key="2">
    <source>
        <dbReference type="ARBA" id="ARBA00005542"/>
    </source>
</evidence>
<evidence type="ECO:0000313" key="8">
    <source>
        <dbReference type="EMBL" id="CAB4022433.1"/>
    </source>
</evidence>
<dbReference type="InterPro" id="IPR021910">
    <property type="entry name" value="NGX6/PGAP6/MYMK"/>
</dbReference>
<evidence type="ECO:0000256" key="5">
    <source>
        <dbReference type="ARBA" id="ARBA00022989"/>
    </source>
</evidence>
<dbReference type="PANTHER" id="PTHR14319:SF3">
    <property type="entry name" value="TRANSMEMBRANE PROTEIN-LIKE PROTEIN"/>
    <property type="match status" value="1"/>
</dbReference>
<feature type="non-terminal residue" evidence="8">
    <location>
        <position position="574"/>
    </location>
</feature>
<protein>
    <submittedName>
        <fullName evidence="8">Transmembrane 8B</fullName>
    </submittedName>
</protein>
<dbReference type="PANTHER" id="PTHR14319">
    <property type="entry name" value="FIVE-SPAN TRANSMEMBRANE PROTEIN M83"/>
    <property type="match status" value="1"/>
</dbReference>
<keyword evidence="9" id="KW-1185">Reference proteome</keyword>
<evidence type="ECO:0000256" key="7">
    <source>
        <dbReference type="PROSITE-ProRule" id="PRU00076"/>
    </source>
</evidence>
<evidence type="ECO:0000256" key="4">
    <source>
        <dbReference type="ARBA" id="ARBA00022692"/>
    </source>
</evidence>
<comment type="caution">
    <text evidence="7">Lacks conserved residue(s) required for the propagation of feature annotation.</text>
</comment>
<keyword evidence="7" id="KW-0245">EGF-like domain</keyword>
<dbReference type="Proteomes" id="UP001152795">
    <property type="component" value="Unassembled WGS sequence"/>
</dbReference>
<evidence type="ECO:0000256" key="1">
    <source>
        <dbReference type="ARBA" id="ARBA00004651"/>
    </source>
</evidence>
<evidence type="ECO:0000256" key="6">
    <source>
        <dbReference type="ARBA" id="ARBA00023136"/>
    </source>
</evidence>
<accession>A0A7D9KYS0</accession>
<comment type="similarity">
    <text evidence="2">Belongs to the TMEM8 family.</text>
</comment>
<evidence type="ECO:0000256" key="3">
    <source>
        <dbReference type="ARBA" id="ARBA00022475"/>
    </source>
</evidence>
<dbReference type="PROSITE" id="PS50026">
    <property type="entry name" value="EGF_3"/>
    <property type="match status" value="1"/>
</dbReference>
<proteinExistence type="inferred from homology"/>
<evidence type="ECO:0000313" key="9">
    <source>
        <dbReference type="Proteomes" id="UP001152795"/>
    </source>
</evidence>
<name>A0A7D9KYS0_PARCT</name>
<keyword evidence="6" id="KW-0472">Membrane</keyword>